<sequence>MLRKIAEYVKKIFRMEPIPTTVNTLREALQALEVARNHFEHCDPEFVDAAIFELNAAECRVDAVRRCAG</sequence>
<evidence type="ECO:0000313" key="1">
    <source>
        <dbReference type="EMBL" id="DAF86253.1"/>
    </source>
</evidence>
<organism evidence="1">
    <name type="scientific">Siphoviridae sp. ctx254</name>
    <dbReference type="NCBI Taxonomy" id="2825737"/>
    <lineage>
        <taxon>Viruses</taxon>
        <taxon>Duplodnaviria</taxon>
        <taxon>Heunggongvirae</taxon>
        <taxon>Uroviricota</taxon>
        <taxon>Caudoviricetes</taxon>
    </lineage>
</organism>
<protein>
    <submittedName>
        <fullName evidence="1">Uncharacterized protein</fullName>
    </submittedName>
</protein>
<dbReference type="EMBL" id="BK015941">
    <property type="protein sequence ID" value="DAF86253.1"/>
    <property type="molecule type" value="Genomic_DNA"/>
</dbReference>
<reference evidence="1" key="1">
    <citation type="journal article" date="2021" name="Proc. Natl. Acad. Sci. U.S.A.">
        <title>A Catalog of Tens of Thousands of Viruses from Human Metagenomes Reveals Hidden Associations with Chronic Diseases.</title>
        <authorList>
            <person name="Tisza M.J."/>
            <person name="Buck C.B."/>
        </authorList>
    </citation>
    <scope>NUCLEOTIDE SEQUENCE</scope>
    <source>
        <strain evidence="1">Ctx254</strain>
    </source>
</reference>
<name>A0A8S5TVL9_9CAUD</name>
<accession>A0A8S5TVL9</accession>
<proteinExistence type="predicted"/>